<organism evidence="2 3">
    <name type="scientific">Chitinophaga silvisoli</name>
    <dbReference type="NCBI Taxonomy" id="2291814"/>
    <lineage>
        <taxon>Bacteria</taxon>
        <taxon>Pseudomonadati</taxon>
        <taxon>Bacteroidota</taxon>
        <taxon>Chitinophagia</taxon>
        <taxon>Chitinophagales</taxon>
        <taxon>Chitinophagaceae</taxon>
        <taxon>Chitinophaga</taxon>
    </lineage>
</organism>
<accession>A0A3E1P9S1</accession>
<dbReference type="RefSeq" id="WP_116852249.1">
    <property type="nucleotide sequence ID" value="NZ_QTJV01000001.1"/>
</dbReference>
<name>A0A3E1P9S1_9BACT</name>
<dbReference type="OrthoDB" id="869610at2"/>
<dbReference type="InterPro" id="IPR058625">
    <property type="entry name" value="MdtA-like_BSH"/>
</dbReference>
<evidence type="ECO:0000313" key="3">
    <source>
        <dbReference type="Proteomes" id="UP000261174"/>
    </source>
</evidence>
<dbReference type="SUPFAM" id="SSF111369">
    <property type="entry name" value="HlyD-like secretion proteins"/>
    <property type="match status" value="1"/>
</dbReference>
<reference evidence="2 3" key="1">
    <citation type="submission" date="2018-08" db="EMBL/GenBank/DDBJ databases">
        <title>Chitinophaga sp. K20C18050901, a novel bacterium isolated from forest soil.</title>
        <authorList>
            <person name="Wang C."/>
        </authorList>
    </citation>
    <scope>NUCLEOTIDE SEQUENCE [LARGE SCALE GENOMIC DNA]</scope>
    <source>
        <strain evidence="2 3">K20C18050901</strain>
    </source>
</reference>
<dbReference type="EMBL" id="QTJV01000001">
    <property type="protein sequence ID" value="RFM36929.1"/>
    <property type="molecule type" value="Genomic_DNA"/>
</dbReference>
<dbReference type="GO" id="GO:1990281">
    <property type="term" value="C:efflux pump complex"/>
    <property type="evidence" value="ECO:0007669"/>
    <property type="project" value="TreeGrafter"/>
</dbReference>
<dbReference type="AlphaFoldDB" id="A0A3E1P9S1"/>
<comment type="caution">
    <text evidence="2">The sequence shown here is derived from an EMBL/GenBank/DDBJ whole genome shotgun (WGS) entry which is preliminary data.</text>
</comment>
<dbReference type="Gene3D" id="2.40.30.170">
    <property type="match status" value="1"/>
</dbReference>
<dbReference type="Pfam" id="PF25917">
    <property type="entry name" value="BSH_RND"/>
    <property type="match status" value="1"/>
</dbReference>
<sequence length="364" mass="40237">MNIQQTIGILSACLIFSACGQKTAPVKPERKDLTEMVFASGVLEADDQNNLTAQTDGYLIKLDFKEGDQVNAGQLLAVIDNSQNIINAQSAGTLHNIARENTLPSAPALQQISANITAAKEKLRLDQLQADRYKRLMESNSVSKLEYENTQLTLATSQANLKALEDQYNTQLVAARQQEVTQRSMSEVNRVIKEQNQIKAVISGQIYEKKKQLGDYVRKGDVIAVIANPQLIYARLNVDETNMARVKVGEEAVIQLNTNKEHTYKGTVHEILPSFESASQSFIVKAYFTDSLDFRIIGTQLEANIIVGEKKNALVIPRSFLSYGNKVTIKGKGPVVIQTGIISNDWVEVKGGLTENDELVPEKK</sequence>
<dbReference type="Proteomes" id="UP000261174">
    <property type="component" value="Unassembled WGS sequence"/>
</dbReference>
<evidence type="ECO:0000259" key="1">
    <source>
        <dbReference type="Pfam" id="PF25917"/>
    </source>
</evidence>
<dbReference type="GO" id="GO:0015562">
    <property type="term" value="F:efflux transmembrane transporter activity"/>
    <property type="evidence" value="ECO:0007669"/>
    <property type="project" value="TreeGrafter"/>
</dbReference>
<keyword evidence="3" id="KW-1185">Reference proteome</keyword>
<dbReference type="PANTHER" id="PTHR30469">
    <property type="entry name" value="MULTIDRUG RESISTANCE PROTEIN MDTA"/>
    <property type="match status" value="1"/>
</dbReference>
<dbReference type="Gene3D" id="2.40.420.20">
    <property type="match status" value="1"/>
</dbReference>
<dbReference type="Gene3D" id="1.10.287.470">
    <property type="entry name" value="Helix hairpin bin"/>
    <property type="match status" value="1"/>
</dbReference>
<dbReference type="Gene3D" id="2.40.50.100">
    <property type="match status" value="1"/>
</dbReference>
<evidence type="ECO:0000313" key="2">
    <source>
        <dbReference type="EMBL" id="RFM36929.1"/>
    </source>
</evidence>
<gene>
    <name evidence="2" type="ORF">DXN04_05380</name>
</gene>
<protein>
    <submittedName>
        <fullName evidence="2">HlyD family efflux transporter periplasmic adaptor subunit</fullName>
    </submittedName>
</protein>
<proteinExistence type="predicted"/>
<feature type="domain" description="Multidrug resistance protein MdtA-like barrel-sandwich hybrid" evidence="1">
    <location>
        <begin position="50"/>
        <end position="225"/>
    </location>
</feature>